<keyword evidence="4" id="KW-1185">Reference proteome</keyword>
<dbReference type="SUPFAM" id="SSF63491">
    <property type="entry name" value="BAG domain"/>
    <property type="match status" value="1"/>
</dbReference>
<dbReference type="Gene3D" id="6.10.250.2540">
    <property type="match status" value="1"/>
</dbReference>
<dbReference type="Gene3D" id="3.90.20.10">
    <property type="match status" value="1"/>
</dbReference>
<keyword evidence="2" id="KW-1133">Transmembrane helix</keyword>
<evidence type="ECO:0000256" key="2">
    <source>
        <dbReference type="SAM" id="Phobius"/>
    </source>
</evidence>
<organism evidence="3 4">
    <name type="scientific">Desulfosoma caldarium</name>
    <dbReference type="NCBI Taxonomy" id="610254"/>
    <lineage>
        <taxon>Bacteria</taxon>
        <taxon>Pseudomonadati</taxon>
        <taxon>Thermodesulfobacteriota</taxon>
        <taxon>Syntrophobacteria</taxon>
        <taxon>Syntrophobacterales</taxon>
        <taxon>Syntrophobacteraceae</taxon>
        <taxon>Desulfosoma</taxon>
    </lineage>
</organism>
<evidence type="ECO:0000313" key="4">
    <source>
        <dbReference type="Proteomes" id="UP000276223"/>
    </source>
</evidence>
<dbReference type="Proteomes" id="UP000276223">
    <property type="component" value="Unassembled WGS sequence"/>
</dbReference>
<dbReference type="AlphaFoldDB" id="A0A3N1UQE7"/>
<keyword evidence="1" id="KW-0175">Coiled coil</keyword>
<comment type="caution">
    <text evidence="3">The sequence shown here is derived from an EMBL/GenBank/DDBJ whole genome shotgun (WGS) entry which is preliminary data.</text>
</comment>
<proteinExistence type="predicted"/>
<keyword evidence="2" id="KW-0472">Membrane</keyword>
<name>A0A3N1UQE7_9BACT</name>
<sequence>MKKQQRAWLVVFLMAMFIGVLTASGSVLAQEPGFTRQDRDLLIELRTRMLEIDKRFEQINKIFEQIDKRFEQVDKRFEQIEKRFEQIDKRFEQIDKRFEQVDKRFEQVDKRFEQLMHFLYILAGIFTSLVVAVIGFAYWDRRTIISQAKKETKEDLEREGRLRDVILALREFAAKNEDLASILRSYHLL</sequence>
<feature type="coiled-coil region" evidence="1">
    <location>
        <begin position="63"/>
        <end position="97"/>
    </location>
</feature>
<gene>
    <name evidence="3" type="ORF">EDC27_1358</name>
</gene>
<evidence type="ECO:0000313" key="3">
    <source>
        <dbReference type="EMBL" id="ROQ93344.1"/>
    </source>
</evidence>
<feature type="transmembrane region" description="Helical" evidence="2">
    <location>
        <begin position="118"/>
        <end position="139"/>
    </location>
</feature>
<accession>A0A3N1UQE7</accession>
<evidence type="ECO:0000256" key="1">
    <source>
        <dbReference type="SAM" id="Coils"/>
    </source>
</evidence>
<dbReference type="RefSeq" id="WP_211334803.1">
    <property type="nucleotide sequence ID" value="NZ_RJVA01000011.1"/>
</dbReference>
<reference evidence="3 4" key="1">
    <citation type="submission" date="2018-11" db="EMBL/GenBank/DDBJ databases">
        <title>Genomic Encyclopedia of Type Strains, Phase IV (KMG-IV): sequencing the most valuable type-strain genomes for metagenomic binning, comparative biology and taxonomic classification.</title>
        <authorList>
            <person name="Goeker M."/>
        </authorList>
    </citation>
    <scope>NUCLEOTIDE SEQUENCE [LARGE SCALE GENOMIC DNA]</scope>
    <source>
        <strain evidence="3 4">DSM 22027</strain>
    </source>
</reference>
<keyword evidence="2" id="KW-0812">Transmembrane</keyword>
<dbReference type="EMBL" id="RJVA01000011">
    <property type="protein sequence ID" value="ROQ93344.1"/>
    <property type="molecule type" value="Genomic_DNA"/>
</dbReference>
<protein>
    <submittedName>
        <fullName evidence="3">N1221-like protein</fullName>
    </submittedName>
</protein>